<name>A0A4R2T008_9PAST</name>
<dbReference type="InterPro" id="IPR010917">
    <property type="entry name" value="TonB_rcpt_CS"/>
</dbReference>
<dbReference type="OrthoDB" id="9760494at2"/>
<dbReference type="Gene3D" id="2.170.130.10">
    <property type="entry name" value="TonB-dependent receptor, plug domain"/>
    <property type="match status" value="1"/>
</dbReference>
<feature type="domain" description="TonB-dependent receptor-like beta-barrel" evidence="15">
    <location>
        <begin position="237"/>
        <end position="647"/>
    </location>
</feature>
<dbReference type="GO" id="GO:0009279">
    <property type="term" value="C:cell outer membrane"/>
    <property type="evidence" value="ECO:0007669"/>
    <property type="project" value="UniProtKB-SubCell"/>
</dbReference>
<evidence type="ECO:0000256" key="8">
    <source>
        <dbReference type="ARBA" id="ARBA00023077"/>
    </source>
</evidence>
<dbReference type="Pfam" id="PF07715">
    <property type="entry name" value="Plug"/>
    <property type="match status" value="1"/>
</dbReference>
<keyword evidence="4 12" id="KW-1134">Transmembrane beta strand</keyword>
<keyword evidence="3 12" id="KW-0813">Transport</keyword>
<reference evidence="17 18" key="1">
    <citation type="submission" date="2019-03" db="EMBL/GenBank/DDBJ databases">
        <title>Genomic Encyclopedia of Type Strains, Phase IV (KMG-IV): sequencing the most valuable type-strain genomes for metagenomic binning, comparative biology and taxonomic classification.</title>
        <authorList>
            <person name="Goeker M."/>
        </authorList>
    </citation>
    <scope>NUCLEOTIDE SEQUENCE [LARGE SCALE GENOMIC DNA]</scope>
    <source>
        <strain evidence="17 18">DSM 28404</strain>
    </source>
</reference>
<keyword evidence="11 12" id="KW-0998">Cell outer membrane</keyword>
<dbReference type="GO" id="GO:0044718">
    <property type="term" value="P:siderophore transmembrane transport"/>
    <property type="evidence" value="ECO:0007669"/>
    <property type="project" value="TreeGrafter"/>
</dbReference>
<dbReference type="Proteomes" id="UP000295763">
    <property type="component" value="Unassembled WGS sequence"/>
</dbReference>
<keyword evidence="18" id="KW-1185">Reference proteome</keyword>
<dbReference type="PANTHER" id="PTHR30069:SF29">
    <property type="entry name" value="HEMOGLOBIN AND HEMOGLOBIN-HAPTOGLOBIN-BINDING PROTEIN 1-RELATED"/>
    <property type="match status" value="1"/>
</dbReference>
<keyword evidence="6" id="KW-0732">Signal</keyword>
<evidence type="ECO:0000256" key="13">
    <source>
        <dbReference type="PROSITE-ProRule" id="PRU10144"/>
    </source>
</evidence>
<keyword evidence="10 17" id="KW-0675">Receptor</keyword>
<keyword evidence="8 14" id="KW-0798">TonB box</keyword>
<evidence type="ECO:0000256" key="2">
    <source>
        <dbReference type="ARBA" id="ARBA00008143"/>
    </source>
</evidence>
<evidence type="ECO:0000256" key="1">
    <source>
        <dbReference type="ARBA" id="ARBA00004571"/>
    </source>
</evidence>
<evidence type="ECO:0000313" key="17">
    <source>
        <dbReference type="EMBL" id="TCP95370.1"/>
    </source>
</evidence>
<dbReference type="InterPro" id="IPR037066">
    <property type="entry name" value="Plug_dom_sf"/>
</dbReference>
<dbReference type="PROSITE" id="PS01156">
    <property type="entry name" value="TONB_DEPENDENT_REC_2"/>
    <property type="match status" value="1"/>
</dbReference>
<dbReference type="GO" id="GO:0015344">
    <property type="term" value="F:siderophore uptake transmembrane transporter activity"/>
    <property type="evidence" value="ECO:0007669"/>
    <property type="project" value="TreeGrafter"/>
</dbReference>
<keyword evidence="5 12" id="KW-0812">Transmembrane</keyword>
<evidence type="ECO:0000256" key="9">
    <source>
        <dbReference type="ARBA" id="ARBA00023136"/>
    </source>
</evidence>
<keyword evidence="7" id="KW-0677">Repeat</keyword>
<evidence type="ECO:0000256" key="3">
    <source>
        <dbReference type="ARBA" id="ARBA00022448"/>
    </source>
</evidence>
<dbReference type="InterPro" id="IPR000531">
    <property type="entry name" value="Beta-barrel_TonB"/>
</dbReference>
<dbReference type="RefSeq" id="WP_131976360.1">
    <property type="nucleotide sequence ID" value="NZ_SLYB01000009.1"/>
</dbReference>
<evidence type="ECO:0000256" key="11">
    <source>
        <dbReference type="ARBA" id="ARBA00023237"/>
    </source>
</evidence>
<dbReference type="EMBL" id="SLYB01000009">
    <property type="protein sequence ID" value="TCP95370.1"/>
    <property type="molecule type" value="Genomic_DNA"/>
</dbReference>
<comment type="similarity">
    <text evidence="2">Belongs to the TonB-dependent receptor family. Hemoglobin/haptoglobin binding protein subfamily.</text>
</comment>
<feature type="domain" description="TonB-dependent receptor plug" evidence="16">
    <location>
        <begin position="34"/>
        <end position="139"/>
    </location>
</feature>
<feature type="short sequence motif" description="TonB C-terminal box" evidence="13">
    <location>
        <begin position="656"/>
        <end position="673"/>
    </location>
</feature>
<proteinExistence type="inferred from homology"/>
<dbReference type="CDD" id="cd01347">
    <property type="entry name" value="ligand_gated_channel"/>
    <property type="match status" value="1"/>
</dbReference>
<evidence type="ECO:0000256" key="5">
    <source>
        <dbReference type="ARBA" id="ARBA00022692"/>
    </source>
</evidence>
<keyword evidence="9 12" id="KW-0472">Membrane</keyword>
<evidence type="ECO:0000256" key="6">
    <source>
        <dbReference type="ARBA" id="ARBA00022729"/>
    </source>
</evidence>
<sequence length="673" mass="76479">MKKTLLCTAITLACSGEIYASDTFQLGVIEVASKASTDVSTAVIEQEQLQQNQITNVAQVARITPGVSFERKGARNEQNILVRGFGSTRVPVFIDGIPVYVPYDGNMDLGRFTTFDLAQIDISKGVSSVLYGSNTLGGAINLISHKPTKELEGTIGYGFQTGHNSHTATNQTYFNLGTKQEFFYAQVNGSFLEKQGLQLSKHYRQNTAVSDENGGRAENSVSRDKKFSLKAAYTPNVTDEYALSFTTQRGKKEQPIYAGNSVNARDRYWRWPVWDKDNVYFLSHTEFTGGKYYLNTKVFYDHFKNDLSAYDDLNFTTQAANSSFNSHYRDYSYGGGLEFGINTSEKNTLKLSALYKFDVHRENNDGEPVARSEDRTYSFGIEDTYRFSERTNMIVGLSFDRREAIKSQNYQQITSGVYGLYDYDVGNKNAFNYQIKLNHSFDENDELSVSYAHKTRFATMKDRYSRSLKRYRTPNPFLKPEVADHYEISYFRTFDNWFKVESAVFYSEIRDAINEVQTGNITKIKGKQVYEVMNKNVGTEKFAGAELGLTAFVSDKLTLGANYTYIRAKNKESSIIVADVPKHKFFAYADWNILPNLSLYISQSAETGRYSSDGRNYVKLSGFGVTDAKLTYNINNNFTIDAGISNIFDKNYFYTEGYLEEGRIYFTNLKYTF</sequence>
<protein>
    <submittedName>
        <fullName evidence="17">Iron complex outermembrane receptor protein</fullName>
    </submittedName>
</protein>
<dbReference type="InterPro" id="IPR039426">
    <property type="entry name" value="TonB-dep_rcpt-like"/>
</dbReference>
<comment type="subcellular location">
    <subcellularLocation>
        <location evidence="1 12">Cell outer membrane</location>
        <topology evidence="1 12">Multi-pass membrane protein</topology>
    </subcellularLocation>
</comment>
<dbReference type="Pfam" id="PF00593">
    <property type="entry name" value="TonB_dep_Rec_b-barrel"/>
    <property type="match status" value="1"/>
</dbReference>
<dbReference type="PANTHER" id="PTHR30069">
    <property type="entry name" value="TONB-DEPENDENT OUTER MEMBRANE RECEPTOR"/>
    <property type="match status" value="1"/>
</dbReference>
<evidence type="ECO:0000256" key="10">
    <source>
        <dbReference type="ARBA" id="ARBA00023170"/>
    </source>
</evidence>
<dbReference type="SUPFAM" id="SSF56935">
    <property type="entry name" value="Porins"/>
    <property type="match status" value="1"/>
</dbReference>
<evidence type="ECO:0000259" key="15">
    <source>
        <dbReference type="Pfam" id="PF00593"/>
    </source>
</evidence>
<evidence type="ECO:0000256" key="7">
    <source>
        <dbReference type="ARBA" id="ARBA00022737"/>
    </source>
</evidence>
<dbReference type="Gene3D" id="2.40.170.20">
    <property type="entry name" value="TonB-dependent receptor, beta-barrel domain"/>
    <property type="match status" value="1"/>
</dbReference>
<evidence type="ECO:0000256" key="12">
    <source>
        <dbReference type="PROSITE-ProRule" id="PRU01360"/>
    </source>
</evidence>
<accession>A0A4R2T008</accession>
<organism evidence="17 18">
    <name type="scientific">Cricetibacter osteomyelitidis</name>
    <dbReference type="NCBI Taxonomy" id="1521931"/>
    <lineage>
        <taxon>Bacteria</taxon>
        <taxon>Pseudomonadati</taxon>
        <taxon>Pseudomonadota</taxon>
        <taxon>Gammaproteobacteria</taxon>
        <taxon>Pasteurellales</taxon>
        <taxon>Pasteurellaceae</taxon>
        <taxon>Cricetibacter</taxon>
    </lineage>
</organism>
<comment type="caution">
    <text evidence="17">The sequence shown here is derived from an EMBL/GenBank/DDBJ whole genome shotgun (WGS) entry which is preliminary data.</text>
</comment>
<dbReference type="PROSITE" id="PS52016">
    <property type="entry name" value="TONB_DEPENDENT_REC_3"/>
    <property type="match status" value="1"/>
</dbReference>
<evidence type="ECO:0000259" key="16">
    <source>
        <dbReference type="Pfam" id="PF07715"/>
    </source>
</evidence>
<evidence type="ECO:0000256" key="4">
    <source>
        <dbReference type="ARBA" id="ARBA00022452"/>
    </source>
</evidence>
<dbReference type="AlphaFoldDB" id="A0A4R2T008"/>
<gene>
    <name evidence="17" type="ORF">EDC44_10964</name>
</gene>
<evidence type="ECO:0000256" key="14">
    <source>
        <dbReference type="RuleBase" id="RU003357"/>
    </source>
</evidence>
<evidence type="ECO:0000313" key="18">
    <source>
        <dbReference type="Proteomes" id="UP000295763"/>
    </source>
</evidence>
<dbReference type="InterPro" id="IPR036942">
    <property type="entry name" value="Beta-barrel_TonB_sf"/>
</dbReference>
<dbReference type="InterPro" id="IPR012910">
    <property type="entry name" value="Plug_dom"/>
</dbReference>